<dbReference type="Proteomes" id="UP000183954">
    <property type="component" value="Unassembled WGS sequence"/>
</dbReference>
<dbReference type="InterPro" id="IPR027417">
    <property type="entry name" value="P-loop_NTPase"/>
</dbReference>
<dbReference type="Gene3D" id="3.40.50.300">
    <property type="entry name" value="P-loop containing nucleotide triphosphate hydrolases"/>
    <property type="match status" value="1"/>
</dbReference>
<dbReference type="AlphaFoldDB" id="A0A1M5V3K5"/>
<dbReference type="STRING" id="1121420.SAMN02746098_01183"/>
<accession>A0A1M5V3K5</accession>
<proteinExistence type="predicted"/>
<protein>
    <submittedName>
        <fullName evidence="1">Uncharacterized protein</fullName>
    </submittedName>
</protein>
<organism evidence="1 2">
    <name type="scientific">Desulfosporosinus lacus DSM 15449</name>
    <dbReference type="NCBI Taxonomy" id="1121420"/>
    <lineage>
        <taxon>Bacteria</taxon>
        <taxon>Bacillati</taxon>
        <taxon>Bacillota</taxon>
        <taxon>Clostridia</taxon>
        <taxon>Eubacteriales</taxon>
        <taxon>Desulfitobacteriaceae</taxon>
        <taxon>Desulfosporosinus</taxon>
    </lineage>
</organism>
<evidence type="ECO:0000313" key="1">
    <source>
        <dbReference type="EMBL" id="SHH69801.1"/>
    </source>
</evidence>
<sequence length="348" mass="39031">MLLYLTGKDRVNLLDFIEDKIGIIPKKMTGKFSLLQFVVRDMRNYAHMQYFVVDRTAVSEDEAGFTAAVSSFQTMFSARIIVICEGCSEYDAFLRQLIMAGVTDIVTATDIKEIQAEILECLSPEGMQRYKVPAQKPQPPTIAAQSTPVSERYLFTCQDIRIAVAGCQRRVGVTTTAANLAHWIQAHGGTACYLESNLNKHLSYIIKLYADQPEDDHYTIGGVDYYFTSDFDKAYNFIIIDCGVLDEPPQACFAEADLRLLCGSAMPYELVHMQNALSRCKNGTVQALGMYVPLDVRELMKQAITDDLLFVDSSHELFDGNANSNLNKRLVSNYITRIMDSNEAVQRV</sequence>
<keyword evidence="2" id="KW-1185">Reference proteome</keyword>
<name>A0A1M5V3K5_9FIRM</name>
<dbReference type="SUPFAM" id="SSF52540">
    <property type="entry name" value="P-loop containing nucleoside triphosphate hydrolases"/>
    <property type="match status" value="1"/>
</dbReference>
<evidence type="ECO:0000313" key="2">
    <source>
        <dbReference type="Proteomes" id="UP000183954"/>
    </source>
</evidence>
<dbReference type="EMBL" id="FQXJ01000004">
    <property type="protein sequence ID" value="SHH69801.1"/>
    <property type="molecule type" value="Genomic_DNA"/>
</dbReference>
<reference evidence="2" key="1">
    <citation type="submission" date="2016-11" db="EMBL/GenBank/DDBJ databases">
        <authorList>
            <person name="Varghese N."/>
            <person name="Submissions S."/>
        </authorList>
    </citation>
    <scope>NUCLEOTIDE SEQUENCE [LARGE SCALE GENOMIC DNA]</scope>
    <source>
        <strain evidence="2">DSM 15449</strain>
    </source>
</reference>
<gene>
    <name evidence="1" type="ORF">SAMN02746098_01183</name>
</gene>